<name>A0A5C6C210_9BACT</name>
<evidence type="ECO:0000313" key="1">
    <source>
        <dbReference type="EMBL" id="TWU18563.1"/>
    </source>
</evidence>
<dbReference type="RefSeq" id="WP_146405590.1">
    <property type="nucleotide sequence ID" value="NZ_SJPU01000001.1"/>
</dbReference>
<dbReference type="Proteomes" id="UP000319908">
    <property type="component" value="Unassembled WGS sequence"/>
</dbReference>
<comment type="caution">
    <text evidence="1">The sequence shown here is derived from an EMBL/GenBank/DDBJ whole genome shotgun (WGS) entry which is preliminary data.</text>
</comment>
<gene>
    <name evidence="1" type="ORF">Poly21_07270</name>
</gene>
<sequence>MPRHKPIACRCHHHLNDGPGHICRPAGCDHSQLAGFWFEAERGRVTGVSGVQGVSGTTIGNVKFKGVHGFYRNDADRRFVTEVKAWA</sequence>
<dbReference type="AlphaFoldDB" id="A0A5C6C210"/>
<proteinExistence type="predicted"/>
<keyword evidence="2" id="KW-1185">Reference proteome</keyword>
<dbReference type="EMBL" id="SJPU01000001">
    <property type="protein sequence ID" value="TWU18563.1"/>
    <property type="molecule type" value="Genomic_DNA"/>
</dbReference>
<protein>
    <submittedName>
        <fullName evidence="1">Uncharacterized protein</fullName>
    </submittedName>
</protein>
<accession>A0A5C6C210</accession>
<evidence type="ECO:0000313" key="2">
    <source>
        <dbReference type="Proteomes" id="UP000319908"/>
    </source>
</evidence>
<reference evidence="1 2" key="1">
    <citation type="journal article" date="2020" name="Antonie Van Leeuwenhoek">
        <title>Rhodopirellula heiligendammensis sp. nov., Rhodopirellula pilleata sp. nov., and Rhodopirellula solitaria sp. nov. isolated from natural or artificial marine surfaces in Northern Germany and California, USA, and emended description of the genus Rhodopirellula.</title>
        <authorList>
            <person name="Kallscheuer N."/>
            <person name="Wiegand S."/>
            <person name="Jogler M."/>
            <person name="Boedeker C."/>
            <person name="Peeters S.H."/>
            <person name="Rast P."/>
            <person name="Heuer A."/>
            <person name="Jetten M.S.M."/>
            <person name="Rohde M."/>
            <person name="Jogler C."/>
        </authorList>
    </citation>
    <scope>NUCLEOTIDE SEQUENCE [LARGE SCALE GENOMIC DNA]</scope>
    <source>
        <strain evidence="1 2">Poly21</strain>
    </source>
</reference>
<organism evidence="1 2">
    <name type="scientific">Allorhodopirellula heiligendammensis</name>
    <dbReference type="NCBI Taxonomy" id="2714739"/>
    <lineage>
        <taxon>Bacteria</taxon>
        <taxon>Pseudomonadati</taxon>
        <taxon>Planctomycetota</taxon>
        <taxon>Planctomycetia</taxon>
        <taxon>Pirellulales</taxon>
        <taxon>Pirellulaceae</taxon>
        <taxon>Allorhodopirellula</taxon>
    </lineage>
</organism>